<comment type="caution">
    <text evidence="1">The sequence shown here is derived from an EMBL/GenBank/DDBJ whole genome shotgun (WGS) entry which is preliminary data.</text>
</comment>
<dbReference type="RefSeq" id="WP_130419461.1">
    <property type="nucleotide sequence ID" value="NZ_SHKW01000001.1"/>
</dbReference>
<sequence>MRSESVFRAKEIIGNRYQLCQTVSKATRKIHISSRNTQETINSAFEKIADSRELPATVVVAGEAGSTLRRMNPFVRLSGGIS</sequence>
<gene>
    <name evidence="1" type="ORF">BDD14_3087</name>
</gene>
<dbReference type="EMBL" id="SHKW01000001">
    <property type="protein sequence ID" value="RZU41562.1"/>
    <property type="molecule type" value="Genomic_DNA"/>
</dbReference>
<keyword evidence="2" id="KW-1185">Reference proteome</keyword>
<evidence type="ECO:0000313" key="1">
    <source>
        <dbReference type="EMBL" id="RZU41562.1"/>
    </source>
</evidence>
<dbReference type="AlphaFoldDB" id="A0A4Q7YUL6"/>
<accession>A0A4Q7YUL6</accession>
<dbReference type="Proteomes" id="UP000292958">
    <property type="component" value="Unassembled WGS sequence"/>
</dbReference>
<evidence type="ECO:0000313" key="2">
    <source>
        <dbReference type="Proteomes" id="UP000292958"/>
    </source>
</evidence>
<proteinExistence type="predicted"/>
<organism evidence="1 2">
    <name type="scientific">Edaphobacter modestus</name>
    <dbReference type="NCBI Taxonomy" id="388466"/>
    <lineage>
        <taxon>Bacteria</taxon>
        <taxon>Pseudomonadati</taxon>
        <taxon>Acidobacteriota</taxon>
        <taxon>Terriglobia</taxon>
        <taxon>Terriglobales</taxon>
        <taxon>Acidobacteriaceae</taxon>
        <taxon>Edaphobacter</taxon>
    </lineage>
</organism>
<name>A0A4Q7YUL6_9BACT</name>
<protein>
    <submittedName>
        <fullName evidence="1">Uncharacterized protein</fullName>
    </submittedName>
</protein>
<dbReference type="OrthoDB" id="123301at2"/>
<reference evidence="1 2" key="1">
    <citation type="submission" date="2019-02" db="EMBL/GenBank/DDBJ databases">
        <title>Genomic Encyclopedia of Archaeal and Bacterial Type Strains, Phase II (KMG-II): from individual species to whole genera.</title>
        <authorList>
            <person name="Goeker M."/>
        </authorList>
    </citation>
    <scope>NUCLEOTIDE SEQUENCE [LARGE SCALE GENOMIC DNA]</scope>
    <source>
        <strain evidence="1 2">DSM 18101</strain>
    </source>
</reference>